<evidence type="ECO:0000313" key="1">
    <source>
        <dbReference type="EMBL" id="STT07393.1"/>
    </source>
</evidence>
<dbReference type="GO" id="GO:0004812">
    <property type="term" value="F:aminoacyl-tRNA ligase activity"/>
    <property type="evidence" value="ECO:0007669"/>
    <property type="project" value="UniProtKB-KW"/>
</dbReference>
<name>A0A7H4MWD0_9ENTR</name>
<sequence>MTEAPSFANPASLSELGIQVVAKEAKESLENK</sequence>
<dbReference type="Proteomes" id="UP000255050">
    <property type="component" value="Unassembled WGS sequence"/>
</dbReference>
<evidence type="ECO:0000313" key="2">
    <source>
        <dbReference type="Proteomes" id="UP000255050"/>
    </source>
</evidence>
<accession>A0A7H4MWD0</accession>
<proteinExistence type="predicted"/>
<dbReference type="EMBL" id="UGJR01000006">
    <property type="protein sequence ID" value="STT07393.1"/>
    <property type="molecule type" value="Genomic_DNA"/>
</dbReference>
<gene>
    <name evidence="1" type="primary">aspS_2</name>
    <name evidence="1" type="ORF">NCTC11694_07003</name>
</gene>
<organism evidence="1 2">
    <name type="scientific">Klebsiella michiganensis</name>
    <dbReference type="NCBI Taxonomy" id="1134687"/>
    <lineage>
        <taxon>Bacteria</taxon>
        <taxon>Pseudomonadati</taxon>
        <taxon>Pseudomonadota</taxon>
        <taxon>Gammaproteobacteria</taxon>
        <taxon>Enterobacterales</taxon>
        <taxon>Enterobacteriaceae</taxon>
        <taxon>Klebsiella/Raoultella group</taxon>
        <taxon>Klebsiella</taxon>
    </lineage>
</organism>
<reference evidence="1 2" key="1">
    <citation type="submission" date="2018-06" db="EMBL/GenBank/DDBJ databases">
        <authorList>
            <consortium name="Pathogen Informatics"/>
            <person name="Doyle S."/>
        </authorList>
    </citation>
    <scope>NUCLEOTIDE SEQUENCE [LARGE SCALE GENOMIC DNA]</scope>
    <source>
        <strain evidence="1 2">NCTC11694</strain>
    </source>
</reference>
<comment type="caution">
    <text evidence="1">The sequence shown here is derived from an EMBL/GenBank/DDBJ whole genome shotgun (WGS) entry which is preliminary data.</text>
</comment>
<protein>
    <submittedName>
        <fullName evidence="1">Aspartyl-tRNA synthetase</fullName>
    </submittedName>
</protein>
<dbReference type="AlphaFoldDB" id="A0A7H4MWD0"/>
<keyword evidence="1" id="KW-0436">Ligase</keyword>
<keyword evidence="1" id="KW-0030">Aminoacyl-tRNA synthetase</keyword>